<accession>A0A9P6Q241</accession>
<feature type="region of interest" description="Disordered" evidence="7">
    <location>
        <begin position="485"/>
        <end position="667"/>
    </location>
</feature>
<dbReference type="OrthoDB" id="2130750at2759"/>
<evidence type="ECO:0000256" key="3">
    <source>
        <dbReference type="ARBA" id="ARBA00022701"/>
    </source>
</evidence>
<feature type="compositionally biased region" description="Low complexity" evidence="7">
    <location>
        <begin position="508"/>
        <end position="522"/>
    </location>
</feature>
<feature type="compositionally biased region" description="Polar residues" evidence="7">
    <location>
        <begin position="530"/>
        <end position="561"/>
    </location>
</feature>
<feature type="compositionally biased region" description="Polar residues" evidence="7">
    <location>
        <begin position="154"/>
        <end position="164"/>
    </location>
</feature>
<dbReference type="SUPFAM" id="SSF74924">
    <property type="entry name" value="Cap-Gly domain"/>
    <property type="match status" value="1"/>
</dbReference>
<feature type="region of interest" description="Disordered" evidence="7">
    <location>
        <begin position="431"/>
        <end position="470"/>
    </location>
</feature>
<evidence type="ECO:0000313" key="10">
    <source>
        <dbReference type="Proteomes" id="UP000807716"/>
    </source>
</evidence>
<feature type="compositionally biased region" description="Low complexity" evidence="7">
    <location>
        <begin position="130"/>
        <end position="151"/>
    </location>
</feature>
<feature type="coiled-coil region" evidence="6">
    <location>
        <begin position="1443"/>
        <end position="1477"/>
    </location>
</feature>
<keyword evidence="10" id="KW-1185">Reference proteome</keyword>
<dbReference type="InterPro" id="IPR000938">
    <property type="entry name" value="CAP-Gly_domain"/>
</dbReference>
<evidence type="ECO:0000256" key="5">
    <source>
        <dbReference type="ARBA" id="ARBA00023212"/>
    </source>
</evidence>
<keyword evidence="5" id="KW-0206">Cytoskeleton</keyword>
<feature type="compositionally biased region" description="Polar residues" evidence="7">
    <location>
        <begin position="572"/>
        <end position="582"/>
    </location>
</feature>
<dbReference type="GO" id="GO:0034453">
    <property type="term" value="P:microtubule anchoring"/>
    <property type="evidence" value="ECO:0007669"/>
    <property type="project" value="InterPro"/>
</dbReference>
<feature type="compositionally biased region" description="Low complexity" evidence="7">
    <location>
        <begin position="165"/>
        <end position="178"/>
    </location>
</feature>
<feature type="coiled-coil region" evidence="6">
    <location>
        <begin position="744"/>
        <end position="1223"/>
    </location>
</feature>
<feature type="coiled-coil region" evidence="6">
    <location>
        <begin position="1379"/>
        <end position="1417"/>
    </location>
</feature>
<feature type="region of interest" description="Disordered" evidence="7">
    <location>
        <begin position="1"/>
        <end position="33"/>
    </location>
</feature>
<feature type="compositionally biased region" description="Polar residues" evidence="7">
    <location>
        <begin position="241"/>
        <end position="261"/>
    </location>
</feature>
<feature type="region of interest" description="Disordered" evidence="7">
    <location>
        <begin position="130"/>
        <end position="295"/>
    </location>
</feature>
<feature type="domain" description="CAP-Gly" evidence="8">
    <location>
        <begin position="361"/>
        <end position="403"/>
    </location>
</feature>
<keyword evidence="3" id="KW-0493">Microtubule</keyword>
<evidence type="ECO:0000313" key="9">
    <source>
        <dbReference type="EMBL" id="KAG0258969.1"/>
    </source>
</evidence>
<dbReference type="GO" id="GO:0005874">
    <property type="term" value="C:microtubule"/>
    <property type="evidence" value="ECO:0007669"/>
    <property type="project" value="UniProtKB-KW"/>
</dbReference>
<evidence type="ECO:0000256" key="4">
    <source>
        <dbReference type="ARBA" id="ARBA00023054"/>
    </source>
</evidence>
<dbReference type="GO" id="GO:0008017">
    <property type="term" value="F:microtubule binding"/>
    <property type="evidence" value="ECO:0007669"/>
    <property type="project" value="InterPro"/>
</dbReference>
<name>A0A9P6Q241_9FUNG</name>
<evidence type="ECO:0000256" key="6">
    <source>
        <dbReference type="SAM" id="Coils"/>
    </source>
</evidence>
<feature type="compositionally biased region" description="Low complexity" evidence="7">
    <location>
        <begin position="587"/>
        <end position="597"/>
    </location>
</feature>
<feature type="compositionally biased region" description="Polar residues" evidence="7">
    <location>
        <begin position="83"/>
        <end position="95"/>
    </location>
</feature>
<feature type="compositionally biased region" description="Polar residues" evidence="7">
    <location>
        <begin position="179"/>
        <end position="190"/>
    </location>
</feature>
<feature type="region of interest" description="Disordered" evidence="7">
    <location>
        <begin position="1349"/>
        <end position="1376"/>
    </location>
</feature>
<feature type="region of interest" description="Disordered" evidence="7">
    <location>
        <begin position="76"/>
        <end position="111"/>
    </location>
</feature>
<dbReference type="Proteomes" id="UP000807716">
    <property type="component" value="Unassembled WGS sequence"/>
</dbReference>
<organism evidence="9 10">
    <name type="scientific">Actinomortierella ambigua</name>
    <dbReference type="NCBI Taxonomy" id="1343610"/>
    <lineage>
        <taxon>Eukaryota</taxon>
        <taxon>Fungi</taxon>
        <taxon>Fungi incertae sedis</taxon>
        <taxon>Mucoromycota</taxon>
        <taxon>Mortierellomycotina</taxon>
        <taxon>Mortierellomycetes</taxon>
        <taxon>Mortierellales</taxon>
        <taxon>Mortierellaceae</taxon>
        <taxon>Actinomortierella</taxon>
    </lineage>
</organism>
<proteinExistence type="predicted"/>
<evidence type="ECO:0000259" key="8">
    <source>
        <dbReference type="PROSITE" id="PS50245"/>
    </source>
</evidence>
<keyword evidence="2" id="KW-0963">Cytoplasm</keyword>
<dbReference type="PROSITE" id="PS50245">
    <property type="entry name" value="CAP_GLY_2"/>
    <property type="match status" value="1"/>
</dbReference>
<dbReference type="PROSITE" id="PS00845">
    <property type="entry name" value="CAP_GLY_1"/>
    <property type="match status" value="1"/>
</dbReference>
<protein>
    <submittedName>
        <fullName evidence="9">Kinesin protein 1B</fullName>
    </submittedName>
</protein>
<comment type="subcellular location">
    <subcellularLocation>
        <location evidence="1">Cytoplasm</location>
        <location evidence="1">Cytoskeleton</location>
    </subcellularLocation>
</comment>
<dbReference type="Gene3D" id="4.10.60.10">
    <property type="entry name" value="Zinc finger, CCHC-type"/>
    <property type="match status" value="1"/>
</dbReference>
<dbReference type="InterPro" id="IPR036859">
    <property type="entry name" value="CAP-Gly_dom_sf"/>
</dbReference>
<dbReference type="Pfam" id="PF01302">
    <property type="entry name" value="CAP_GLY"/>
    <property type="match status" value="1"/>
</dbReference>
<reference evidence="9" key="1">
    <citation type="journal article" date="2020" name="Fungal Divers.">
        <title>Resolving the Mortierellaceae phylogeny through synthesis of multi-gene phylogenetics and phylogenomics.</title>
        <authorList>
            <person name="Vandepol N."/>
            <person name="Liber J."/>
            <person name="Desiro A."/>
            <person name="Na H."/>
            <person name="Kennedy M."/>
            <person name="Barry K."/>
            <person name="Grigoriev I.V."/>
            <person name="Miller A.N."/>
            <person name="O'Donnell K."/>
            <person name="Stajich J.E."/>
            <person name="Bonito G."/>
        </authorList>
    </citation>
    <scope>NUCLEOTIDE SEQUENCE</scope>
    <source>
        <strain evidence="9">BC1065</strain>
    </source>
</reference>
<sequence length="1621" mass="172956">MAPKTPQGGSSKLPKPPSAGGAIPLTGIPGPSVLQRRTFASNNATASSPIISKALSNMTLEQQALLAEAISMHSPGLIDPSRTKPNINTSSNAFTGTGPSTGSSIGSSGSMGNMSNASGGVFGSSYINTSTSSTASTSSTSSSGGSNRSPTAGPFSTSGASTPTSVASPLSHRSSSSSQLGTQRRLTGNGATIPGVDQALQHQQTSHTQTHQLQQQLSRPSSYSSTSPVPRSAPGGPMTDIGTTTATASSPICNTNPSTLARASAMAGPGSSTPSPSSVRPSLAMSRLSGGPGVRAGLLRHPGLTRPAAAGTVPAPLPAPASSAAGLPAAGVTPPSLDNYVIGDRVIVESMGLSGYLRFLGSAEFKTGTWAGIELDTPTGKNDGTVNGIEYFQCRPKHGIFVLAAKIAKSESLFPTSPVIASVRPPPIPPVSAALLSGTQSPPPHVQQQQTPPAKENQDHAAQAASKITAGSRASKYIGMTASQLKQRNGLSQTASGSTVGSRLSLQSNASTASINTTTTSAGMRAASPTVRSPLSGSGSPTNARTMAASTSGVGNRASSPSPAPRLGIRANSPTTRATGISGTPALGGSRLALAASKSTPGASSMSRMPTTATATTHSRSTSSPSSVTSTTGPRVRTSPTPSRVMTTPRRLSSRSDTPDANHVLTPHDSRANLLDQATAVQTTAIEGAAGSLQDEAVAQKVHQLQLDLGVAMAENNLLKTEVNQTRSQLETARMLEKQNNLDDERLGKELEELHSLKEQWEKERKAKDQEIQVMTEKMTKAWLEVARSQKEKATVQDKLKALEEGGGDAAAMVAALNAAQQQQELLAAKEEEAQQQLALIESLQGDLAGADARNKALESQLEEATAKAANTEKAAQETSETLVANETEYTQKLAALTQERDGLQATLAEMEALAKHTTESSTQQLSEVMQSAEATKQALESKIQELEVELTKSIEGETEAAAKILTMQAELSESERQAKMLEEKAKEFEGVASKREQEIAGLKLELEDIAGMVQSEEVERMRKVWENEKKRLEEAVADNITVITNQRAEIQAMEQTEEALEAKVKELESSVSSLTLAKESAETEMAKVNEREDSLKSHLEQEKEELRKSMEARLNETKEELTKLQEISQTVDEWRDRCEAMQLEVIQKTTAFEDIGFQLSDSLMRQEKMREEHRSEKQTLEEKLARESTRLEEALSKAQAEVKTLEEEQGKLKIKISELETALTTSAATPSTAVAAQPNTAVDSDAAATIADLEDEIANMKQMVHDLTRENIQVASINKKLMQEHDNLMEAHRHVETECLKLMDEVERLHAENLTMPMQMEDAEAHHNHHVDIKDEIDMIHAESNAKAAMNGGDMKKAPVESSDTIMDDKPSNQSESVIRLENLLKEKQALLDRLTQQHASELKELRQKVVELDRSKAWEVQQLNKELTELESLIESKIFHEADLEEEVQLKQKQIDRLEREVADLKTQLRQVSNGGAASASVANGSAPNVAANNHLPAPASAPASTVYMPRSTVTNGAATSATSLTSRALQLEDDGAGDSKPLFCEICEIEGHDIINCVAVFGGAKSTPSSSKVYSDQTVHDAPVFKEEDVDDDRPFCDNCEEFGDHWTDECPNESMTY</sequence>
<keyword evidence="4 6" id="KW-0175">Coiled coil</keyword>
<dbReference type="EMBL" id="JAAAJB010000302">
    <property type="protein sequence ID" value="KAG0258969.1"/>
    <property type="molecule type" value="Genomic_DNA"/>
</dbReference>
<dbReference type="PANTHER" id="PTHR13958">
    <property type="entry name" value="CENTROSOME-ASSOCIATED PROTEIN 350"/>
    <property type="match status" value="1"/>
</dbReference>
<evidence type="ECO:0000256" key="7">
    <source>
        <dbReference type="SAM" id="MobiDB-lite"/>
    </source>
</evidence>
<dbReference type="PANTHER" id="PTHR13958:SF5">
    <property type="entry name" value="COILED-COIL DOMAIN-CONTAINING PROTEIN 187"/>
    <property type="match status" value="1"/>
</dbReference>
<dbReference type="Gene3D" id="2.30.30.190">
    <property type="entry name" value="CAP Gly-rich-like domain"/>
    <property type="match status" value="1"/>
</dbReference>
<feature type="compositionally biased region" description="Low complexity" evidence="7">
    <location>
        <begin position="96"/>
        <end position="111"/>
    </location>
</feature>
<feature type="compositionally biased region" description="Low complexity" evidence="7">
    <location>
        <begin position="200"/>
        <end position="232"/>
    </location>
</feature>
<dbReference type="InterPro" id="IPR032108">
    <property type="entry name" value="CLIP1_ZNF"/>
</dbReference>
<evidence type="ECO:0000256" key="1">
    <source>
        <dbReference type="ARBA" id="ARBA00004245"/>
    </source>
</evidence>
<comment type="caution">
    <text evidence="9">The sequence shown here is derived from an EMBL/GenBank/DDBJ whole genome shotgun (WGS) entry which is preliminary data.</text>
</comment>
<evidence type="ECO:0000256" key="2">
    <source>
        <dbReference type="ARBA" id="ARBA00022490"/>
    </source>
</evidence>
<gene>
    <name evidence="9" type="primary">KHC-73</name>
    <name evidence="9" type="ORF">DFQ27_004354</name>
</gene>
<dbReference type="Pfam" id="PF16641">
    <property type="entry name" value="CLIP1_ZNF"/>
    <property type="match status" value="2"/>
</dbReference>
<feature type="compositionally biased region" description="Polar residues" evidence="7">
    <location>
        <begin position="485"/>
        <end position="507"/>
    </location>
</feature>
<feature type="compositionally biased region" description="Low complexity" evidence="7">
    <location>
        <begin position="263"/>
        <end position="282"/>
    </location>
</feature>
<dbReference type="InterPro" id="IPR028750">
    <property type="entry name" value="CEP350/CC187"/>
</dbReference>
<feature type="compositionally biased region" description="Low complexity" evidence="7">
    <location>
        <begin position="604"/>
        <end position="644"/>
    </location>
</feature>
<feature type="coiled-coil region" evidence="6">
    <location>
        <begin position="1251"/>
        <end position="1299"/>
    </location>
</feature>
<dbReference type="SMART" id="SM01052">
    <property type="entry name" value="CAP_GLY"/>
    <property type="match status" value="1"/>
</dbReference>